<dbReference type="Proteomes" id="UP000189739">
    <property type="component" value="Unassembled WGS sequence"/>
</dbReference>
<keyword evidence="1" id="KW-0812">Transmembrane</keyword>
<accession>A0A1S9PHJ1</accession>
<keyword evidence="1" id="KW-1133">Transmembrane helix</keyword>
<organism evidence="2 3">
    <name type="scientific">Mucilaginibacter pedocola</name>
    <dbReference type="NCBI Taxonomy" id="1792845"/>
    <lineage>
        <taxon>Bacteria</taxon>
        <taxon>Pseudomonadati</taxon>
        <taxon>Bacteroidota</taxon>
        <taxon>Sphingobacteriia</taxon>
        <taxon>Sphingobacteriales</taxon>
        <taxon>Sphingobacteriaceae</taxon>
        <taxon>Mucilaginibacter</taxon>
    </lineage>
</organism>
<proteinExistence type="predicted"/>
<evidence type="ECO:0000313" key="2">
    <source>
        <dbReference type="EMBL" id="OOQ60422.1"/>
    </source>
</evidence>
<evidence type="ECO:0000256" key="1">
    <source>
        <dbReference type="SAM" id="Phobius"/>
    </source>
</evidence>
<reference evidence="2 3" key="1">
    <citation type="submission" date="2016-07" db="EMBL/GenBank/DDBJ databases">
        <title>Genomic analysis of zinc-resistant bacterium Mucilaginibacter pedocola TBZ30.</title>
        <authorList>
            <person name="Huang J."/>
            <person name="Tang J."/>
        </authorList>
    </citation>
    <scope>NUCLEOTIDE SEQUENCE [LARGE SCALE GENOMIC DNA]</scope>
    <source>
        <strain evidence="2 3">TBZ30</strain>
    </source>
</reference>
<protein>
    <submittedName>
        <fullName evidence="2">Uncharacterized protein</fullName>
    </submittedName>
</protein>
<gene>
    <name evidence="2" type="ORF">BC343_25760</name>
</gene>
<evidence type="ECO:0000313" key="3">
    <source>
        <dbReference type="Proteomes" id="UP000189739"/>
    </source>
</evidence>
<comment type="caution">
    <text evidence="2">The sequence shown here is derived from an EMBL/GenBank/DDBJ whole genome shotgun (WGS) entry which is preliminary data.</text>
</comment>
<dbReference type="AlphaFoldDB" id="A0A1S9PHJ1"/>
<name>A0A1S9PHJ1_9SPHI</name>
<sequence>MKHLSYYLRNFKIFSIALALAAGVLIILPAGLYWAACSAGTTKHLQDSEIVYHIIHALLS</sequence>
<feature type="transmembrane region" description="Helical" evidence="1">
    <location>
        <begin position="12"/>
        <end position="36"/>
    </location>
</feature>
<keyword evidence="1" id="KW-0472">Membrane</keyword>
<keyword evidence="3" id="KW-1185">Reference proteome</keyword>
<dbReference type="EMBL" id="MBTF01000007">
    <property type="protein sequence ID" value="OOQ60422.1"/>
    <property type="molecule type" value="Genomic_DNA"/>
</dbReference>
<dbReference type="STRING" id="1792845.BC343_25760"/>